<dbReference type="EMBL" id="BONY01000004">
    <property type="protein sequence ID" value="GIH02885.1"/>
    <property type="molecule type" value="Genomic_DNA"/>
</dbReference>
<evidence type="ECO:0000259" key="2">
    <source>
        <dbReference type="Pfam" id="PF01471"/>
    </source>
</evidence>
<dbReference type="Proteomes" id="UP000612899">
    <property type="component" value="Unassembled WGS sequence"/>
</dbReference>
<dbReference type="RefSeq" id="WP_203906809.1">
    <property type="nucleotide sequence ID" value="NZ_BONY01000004.1"/>
</dbReference>
<dbReference type="InterPro" id="IPR036366">
    <property type="entry name" value="PGBDSf"/>
</dbReference>
<protein>
    <recommendedName>
        <fullName evidence="2">Peptidoglycan binding-like domain-containing protein</fullName>
    </recommendedName>
</protein>
<feature type="chain" id="PRO_5039129491" description="Peptidoglycan binding-like domain-containing protein" evidence="1">
    <location>
        <begin position="17"/>
        <end position="135"/>
    </location>
</feature>
<comment type="caution">
    <text evidence="3">The sequence shown here is derived from an EMBL/GenBank/DDBJ whole genome shotgun (WGS) entry which is preliminary data.</text>
</comment>
<keyword evidence="1" id="KW-0732">Signal</keyword>
<evidence type="ECO:0000256" key="1">
    <source>
        <dbReference type="SAM" id="SignalP"/>
    </source>
</evidence>
<proteinExistence type="predicted"/>
<dbReference type="Pfam" id="PF01471">
    <property type="entry name" value="PG_binding_1"/>
    <property type="match status" value="1"/>
</dbReference>
<dbReference type="SUPFAM" id="SSF47090">
    <property type="entry name" value="PGBD-like"/>
    <property type="match status" value="1"/>
</dbReference>
<dbReference type="InterPro" id="IPR002477">
    <property type="entry name" value="Peptidoglycan-bd-like"/>
</dbReference>
<reference evidence="3" key="1">
    <citation type="submission" date="2021-01" db="EMBL/GenBank/DDBJ databases">
        <title>Whole genome shotgun sequence of Rhizocola hellebori NBRC 109834.</title>
        <authorList>
            <person name="Komaki H."/>
            <person name="Tamura T."/>
        </authorList>
    </citation>
    <scope>NUCLEOTIDE SEQUENCE</scope>
    <source>
        <strain evidence="3">NBRC 109834</strain>
    </source>
</reference>
<dbReference type="Gene3D" id="1.10.101.10">
    <property type="entry name" value="PGBD-like superfamily/PGBD"/>
    <property type="match status" value="1"/>
</dbReference>
<keyword evidence="4" id="KW-1185">Reference proteome</keyword>
<gene>
    <name evidence="3" type="ORF">Rhe02_09520</name>
</gene>
<accession>A0A8J3Q442</accession>
<sequence length="135" mass="14164">MAATAAVAAIATPAQAVGSFCDIAKATYTGGYNNANIIMPANDGADGISCSMSRGASGSGVYALQQTLNRCYGESLSLDGQFGPRTQAALIRAQQRHGATRDLGRYTDDEAYYLKFMGIRGLRLVCARMDGAVLQ</sequence>
<evidence type="ECO:0000313" key="4">
    <source>
        <dbReference type="Proteomes" id="UP000612899"/>
    </source>
</evidence>
<organism evidence="3 4">
    <name type="scientific">Rhizocola hellebori</name>
    <dbReference type="NCBI Taxonomy" id="1392758"/>
    <lineage>
        <taxon>Bacteria</taxon>
        <taxon>Bacillati</taxon>
        <taxon>Actinomycetota</taxon>
        <taxon>Actinomycetes</taxon>
        <taxon>Micromonosporales</taxon>
        <taxon>Micromonosporaceae</taxon>
        <taxon>Rhizocola</taxon>
    </lineage>
</organism>
<feature type="domain" description="Peptidoglycan binding-like" evidence="2">
    <location>
        <begin position="57"/>
        <end position="101"/>
    </location>
</feature>
<feature type="signal peptide" evidence="1">
    <location>
        <begin position="1"/>
        <end position="16"/>
    </location>
</feature>
<evidence type="ECO:0000313" key="3">
    <source>
        <dbReference type="EMBL" id="GIH02885.1"/>
    </source>
</evidence>
<name>A0A8J3Q442_9ACTN</name>
<dbReference type="AlphaFoldDB" id="A0A8J3Q442"/>
<dbReference type="InterPro" id="IPR036365">
    <property type="entry name" value="PGBD-like_sf"/>
</dbReference>